<dbReference type="Gene3D" id="1.10.510.10">
    <property type="entry name" value="Transferase(Phosphotransferase) domain 1"/>
    <property type="match status" value="1"/>
</dbReference>
<dbReference type="PROSITE" id="PS00108">
    <property type="entry name" value="PROTEIN_KINASE_ST"/>
    <property type="match status" value="1"/>
</dbReference>
<keyword evidence="3" id="KW-0808">Transferase</keyword>
<comment type="caution">
    <text evidence="3">The sequence shown here is derived from an EMBL/GenBank/DDBJ whole genome shotgun (WGS) entry which is preliminary data.</text>
</comment>
<dbReference type="SUPFAM" id="SSF56112">
    <property type="entry name" value="Protein kinase-like (PK-like)"/>
    <property type="match status" value="1"/>
</dbReference>
<proteinExistence type="predicted"/>
<gene>
    <name evidence="3" type="ORF">A6A04_20960</name>
</gene>
<reference evidence="3 4" key="1">
    <citation type="submission" date="2016-04" db="EMBL/GenBank/DDBJ databases">
        <title>Draft genome sequence of freshwater magnetotactic bacteria Magnetospirillum marisnigri SP-1 and Magnetospirillum moscoviense BB-1.</title>
        <authorList>
            <person name="Koziaeva V."/>
            <person name="Dziuba M.V."/>
            <person name="Ivanov T.M."/>
            <person name="Kuznetsov B."/>
            <person name="Grouzdev D.S."/>
        </authorList>
    </citation>
    <scope>NUCLEOTIDE SEQUENCE [LARGE SCALE GENOMIC DNA]</scope>
    <source>
        <strain evidence="3 4">SP-1</strain>
    </source>
</reference>
<dbReference type="STRING" id="1285242.A6A04_20960"/>
<protein>
    <submittedName>
        <fullName evidence="3">Serine/threonine protein kinase</fullName>
    </submittedName>
</protein>
<dbReference type="InterPro" id="IPR008271">
    <property type="entry name" value="Ser/Thr_kinase_AS"/>
</dbReference>
<organism evidence="3 4">
    <name type="scientific">Paramagnetospirillum marisnigri</name>
    <dbReference type="NCBI Taxonomy" id="1285242"/>
    <lineage>
        <taxon>Bacteria</taxon>
        <taxon>Pseudomonadati</taxon>
        <taxon>Pseudomonadota</taxon>
        <taxon>Alphaproteobacteria</taxon>
        <taxon>Rhodospirillales</taxon>
        <taxon>Magnetospirillaceae</taxon>
        <taxon>Paramagnetospirillum</taxon>
    </lineage>
</organism>
<keyword evidence="4" id="KW-1185">Reference proteome</keyword>
<dbReference type="EMBL" id="LWQT01000105">
    <property type="protein sequence ID" value="OAN45123.1"/>
    <property type="molecule type" value="Genomic_DNA"/>
</dbReference>
<keyword evidence="3" id="KW-0723">Serine/threonine-protein kinase</keyword>
<evidence type="ECO:0000259" key="2">
    <source>
        <dbReference type="PROSITE" id="PS50011"/>
    </source>
</evidence>
<dbReference type="InterPro" id="IPR011009">
    <property type="entry name" value="Kinase-like_dom_sf"/>
</dbReference>
<dbReference type="InterPro" id="IPR000719">
    <property type="entry name" value="Prot_kinase_dom"/>
</dbReference>
<sequence>MTFPVLADYKAALSNAKARFATLQVTPFKDARGHPQFLAGNFAGVFRVTDSQGSLLAIKCFIRDLPDLERRYKAISGFVAASGSPYMVPLRFHRDELYVTSSIAKHGEYPVISMPWVPGRTIGALVQTLCDSDKRGGIAGMSRAWARLCLNLLNRGVAHGDLKHDNILIGPDGRLKLIDYDSMYLPELSGLPCTLLGSINFQHPERNETHFDATLDHFSMLVMQLSLRALVFEPGLLKHCHSGENLIFTRSDFLNPHGSELFQRLAAFDDLYVRDWAARLALACGSNSIRIPSIKAILSAAAGLEMSPVTGGLRWLLYRVSSGAPNITPNARPKPAVPIPSDRSKPVVASRGDDPINRLRKLKTALDEGLISQADYDGQKAKIMENF</sequence>
<dbReference type="GO" id="GO:0004674">
    <property type="term" value="F:protein serine/threonine kinase activity"/>
    <property type="evidence" value="ECO:0007669"/>
    <property type="project" value="UniProtKB-KW"/>
</dbReference>
<accession>A0A178M9B2</accession>
<keyword evidence="3" id="KW-0418">Kinase</keyword>
<name>A0A178M9B2_9PROT</name>
<dbReference type="OrthoDB" id="9795390at2"/>
<dbReference type="RefSeq" id="WP_008615045.1">
    <property type="nucleotide sequence ID" value="NZ_LWQT01000105.1"/>
</dbReference>
<dbReference type="Proteomes" id="UP000078428">
    <property type="component" value="Unassembled WGS sequence"/>
</dbReference>
<dbReference type="PROSITE" id="PS50011">
    <property type="entry name" value="PROTEIN_KINASE_DOM"/>
    <property type="match status" value="1"/>
</dbReference>
<dbReference type="AlphaFoldDB" id="A0A178M9B2"/>
<evidence type="ECO:0000313" key="4">
    <source>
        <dbReference type="Proteomes" id="UP000078428"/>
    </source>
</evidence>
<evidence type="ECO:0000256" key="1">
    <source>
        <dbReference type="SAM" id="MobiDB-lite"/>
    </source>
</evidence>
<evidence type="ECO:0000313" key="3">
    <source>
        <dbReference type="EMBL" id="OAN45123.1"/>
    </source>
</evidence>
<feature type="region of interest" description="Disordered" evidence="1">
    <location>
        <begin position="329"/>
        <end position="350"/>
    </location>
</feature>
<dbReference type="GO" id="GO:0005524">
    <property type="term" value="F:ATP binding"/>
    <property type="evidence" value="ECO:0007669"/>
    <property type="project" value="InterPro"/>
</dbReference>
<feature type="domain" description="Protein kinase" evidence="2">
    <location>
        <begin position="31"/>
        <end position="348"/>
    </location>
</feature>